<accession>A0A172XB76</accession>
<gene>
    <name evidence="1" type="ORF">A7978_01520</name>
</gene>
<dbReference type="AlphaFoldDB" id="A0A172XB76"/>
<protein>
    <submittedName>
        <fullName evidence="1">Uncharacterized protein</fullName>
    </submittedName>
</protein>
<reference evidence="1 2" key="1">
    <citation type="submission" date="2016-05" db="EMBL/GenBank/DDBJ databases">
        <title>Chromosome and linear plasmid sequence of a 2015 human isolate of tick-borne relapsing fever spirochete, Borrelia turicatae.</title>
        <authorList>
            <person name="Kingry L.C."/>
            <person name="Dhwani B."/>
            <person name="Replogle A."/>
            <person name="Sexton C."/>
            <person name="Rowe L."/>
            <person name="Stermole B.M."/>
            <person name="Christensen A.M."/>
            <person name="Schriefer M.E."/>
        </authorList>
    </citation>
    <scope>NUCLEOTIDE SEQUENCE [LARGE SCALE GENOMIC DNA]</scope>
    <source>
        <strain evidence="1 2">BTE5EL</strain>
    </source>
</reference>
<organism evidence="1 2">
    <name type="scientific">Borrelia turicatae</name>
    <dbReference type="NCBI Taxonomy" id="142"/>
    <lineage>
        <taxon>Bacteria</taxon>
        <taxon>Pseudomonadati</taxon>
        <taxon>Spirochaetota</taxon>
        <taxon>Spirochaetia</taxon>
        <taxon>Spirochaetales</taxon>
        <taxon>Borreliaceae</taxon>
        <taxon>Borrelia</taxon>
    </lineage>
</organism>
<dbReference type="EMBL" id="CP015629">
    <property type="protein sequence ID" value="ANF33798.1"/>
    <property type="molecule type" value="Genomic_DNA"/>
</dbReference>
<dbReference type="Proteomes" id="UP000264231">
    <property type="component" value="Chromosome"/>
</dbReference>
<evidence type="ECO:0000313" key="1">
    <source>
        <dbReference type="EMBL" id="ANF33798.1"/>
    </source>
</evidence>
<name>A0A172XB76_BORTU</name>
<sequence>MMIIAVLFFFNFFNLYAFLEFGKDEKFDLVSDFGELRNDTLSIGIKLRALDTHFSIFSNNYKILYSKNKVSEYDGSILIIFDKDLGFNLEFFGDFIYKNEKIFLKNDNKVFDVVVVDHYSGHIINPLFVIKNKNNLNINSSFLLSNILLKGKDDTMFELKENIDLDLELGDYGLVLNFLKKDIGVAKAINGIYYFEVFLNNNSIFRADFQSMSLNGNSYVVFDNKDYNLDLFNIKRDNGNIEINNLEFTSGHNEIKIKYGDVYNTENSLTYRFTLNG</sequence>
<proteinExistence type="predicted"/>
<evidence type="ECO:0000313" key="2">
    <source>
        <dbReference type="Proteomes" id="UP000264231"/>
    </source>
</evidence>